<dbReference type="EMBL" id="CAMAPF010000991">
    <property type="protein sequence ID" value="CAH9135977.1"/>
    <property type="molecule type" value="Genomic_DNA"/>
</dbReference>
<keyword evidence="3" id="KW-1185">Reference proteome</keyword>
<comment type="caution">
    <text evidence="1">The sequence shown here is derived from an EMBL/GenBank/DDBJ whole genome shotgun (WGS) entry which is preliminary data.</text>
</comment>
<gene>
    <name evidence="2" type="ORF">CEPIT_LOCUS34928</name>
    <name evidence="1" type="ORF">CEPIT_LOCUS773</name>
</gene>
<evidence type="ECO:0000313" key="2">
    <source>
        <dbReference type="EMBL" id="CAH9135977.1"/>
    </source>
</evidence>
<sequence length="17" mass="1733">MEEGSCQALSSMSGMGK</sequence>
<evidence type="ECO:0000313" key="3">
    <source>
        <dbReference type="Proteomes" id="UP001152523"/>
    </source>
</evidence>
<organism evidence="1 3">
    <name type="scientific">Cuscuta epithymum</name>
    <dbReference type="NCBI Taxonomy" id="186058"/>
    <lineage>
        <taxon>Eukaryota</taxon>
        <taxon>Viridiplantae</taxon>
        <taxon>Streptophyta</taxon>
        <taxon>Embryophyta</taxon>
        <taxon>Tracheophyta</taxon>
        <taxon>Spermatophyta</taxon>
        <taxon>Magnoliopsida</taxon>
        <taxon>eudicotyledons</taxon>
        <taxon>Gunneridae</taxon>
        <taxon>Pentapetalae</taxon>
        <taxon>asterids</taxon>
        <taxon>lamiids</taxon>
        <taxon>Solanales</taxon>
        <taxon>Convolvulaceae</taxon>
        <taxon>Cuscuteae</taxon>
        <taxon>Cuscuta</taxon>
        <taxon>Cuscuta subgen. Cuscuta</taxon>
    </lineage>
</organism>
<accession>A0AAV0BXY5</accession>
<dbReference type="Proteomes" id="UP001152523">
    <property type="component" value="Unassembled WGS sequence"/>
</dbReference>
<proteinExistence type="predicted"/>
<dbReference type="EMBL" id="CAMAPF010000006">
    <property type="protein sequence ID" value="CAH9055285.1"/>
    <property type="molecule type" value="Genomic_DNA"/>
</dbReference>
<evidence type="ECO:0000313" key="1">
    <source>
        <dbReference type="EMBL" id="CAH9055285.1"/>
    </source>
</evidence>
<dbReference type="AlphaFoldDB" id="A0AAV0BXY5"/>
<protein>
    <submittedName>
        <fullName evidence="1">Uncharacterized protein</fullName>
    </submittedName>
</protein>
<reference evidence="1" key="1">
    <citation type="submission" date="2022-07" db="EMBL/GenBank/DDBJ databases">
        <authorList>
            <person name="Macas J."/>
            <person name="Novak P."/>
            <person name="Neumann P."/>
        </authorList>
    </citation>
    <scope>NUCLEOTIDE SEQUENCE</scope>
</reference>
<name>A0AAV0BXY5_9ASTE</name>